<proteinExistence type="predicted"/>
<evidence type="ECO:0000256" key="6">
    <source>
        <dbReference type="ARBA" id="ARBA00022840"/>
    </source>
</evidence>
<dbReference type="InterPro" id="IPR017441">
    <property type="entry name" value="Protein_kinase_ATP_BS"/>
</dbReference>
<dbReference type="HOGENOM" id="CLU_2096004_0_0_1"/>
<evidence type="ECO:0000256" key="7">
    <source>
        <dbReference type="ARBA" id="ARBA00047899"/>
    </source>
</evidence>
<organism evidence="11 12">
    <name type="scientific">Ciona intestinalis</name>
    <name type="common">Transparent sea squirt</name>
    <name type="synonym">Ascidia intestinalis</name>
    <dbReference type="NCBI Taxonomy" id="7719"/>
    <lineage>
        <taxon>Eukaryota</taxon>
        <taxon>Metazoa</taxon>
        <taxon>Chordata</taxon>
        <taxon>Tunicata</taxon>
        <taxon>Ascidiacea</taxon>
        <taxon>Phlebobranchia</taxon>
        <taxon>Cionidae</taxon>
        <taxon>Ciona</taxon>
    </lineage>
</organism>
<dbReference type="InterPro" id="IPR051131">
    <property type="entry name" value="NEK_Ser/Thr_kinase_NIMA"/>
</dbReference>
<dbReference type="InterPro" id="IPR011009">
    <property type="entry name" value="Kinase-like_dom_sf"/>
</dbReference>
<dbReference type="EC" id="2.7.11.1" evidence="1"/>
<evidence type="ECO:0000313" key="12">
    <source>
        <dbReference type="Proteomes" id="UP000008144"/>
    </source>
</evidence>
<dbReference type="GO" id="GO:0005524">
    <property type="term" value="F:ATP binding"/>
    <property type="evidence" value="ECO:0007669"/>
    <property type="project" value="UniProtKB-UniRule"/>
</dbReference>
<keyword evidence="12" id="KW-1185">Reference proteome</keyword>
<dbReference type="InterPro" id="IPR000719">
    <property type="entry name" value="Prot_kinase_dom"/>
</dbReference>
<dbReference type="AlphaFoldDB" id="H2XNE9"/>
<feature type="binding site" evidence="9">
    <location>
        <position position="53"/>
    </location>
    <ligand>
        <name>ATP</name>
        <dbReference type="ChEBI" id="CHEBI:30616"/>
    </ligand>
</feature>
<evidence type="ECO:0000256" key="9">
    <source>
        <dbReference type="PROSITE-ProRule" id="PRU10141"/>
    </source>
</evidence>
<evidence type="ECO:0000256" key="5">
    <source>
        <dbReference type="ARBA" id="ARBA00022777"/>
    </source>
</evidence>
<protein>
    <recommendedName>
        <fullName evidence="1">non-specific serine/threonine protein kinase</fullName>
        <ecNumber evidence="1">2.7.11.1</ecNumber>
    </recommendedName>
</protein>
<dbReference type="Ensembl" id="ENSCINT00000036514.1">
    <property type="protein sequence ID" value="ENSCINP00000031182.1"/>
    <property type="gene ID" value="ENSCING00000020136.1"/>
</dbReference>
<keyword evidence="5" id="KW-0418">Kinase</keyword>
<dbReference type="PANTHER" id="PTHR44899:SF8">
    <property type="entry name" value="NIMA-RELATED KINASE 11"/>
    <property type="match status" value="1"/>
</dbReference>
<dbReference type="Pfam" id="PF00069">
    <property type="entry name" value="Pkinase"/>
    <property type="match status" value="1"/>
</dbReference>
<dbReference type="OMA" id="ITEFCEV"/>
<keyword evidence="4 9" id="KW-0547">Nucleotide-binding</keyword>
<evidence type="ECO:0000256" key="2">
    <source>
        <dbReference type="ARBA" id="ARBA00022527"/>
    </source>
</evidence>
<dbReference type="Proteomes" id="UP000008144">
    <property type="component" value="Unassembled WGS sequence"/>
</dbReference>
<evidence type="ECO:0000313" key="11">
    <source>
        <dbReference type="Ensembl" id="ENSCINP00000031182.1"/>
    </source>
</evidence>
<dbReference type="InParanoid" id="H2XNE9"/>
<keyword evidence="2" id="KW-0723">Serine/threonine-protein kinase</keyword>
<evidence type="ECO:0000256" key="4">
    <source>
        <dbReference type="ARBA" id="ARBA00022741"/>
    </source>
</evidence>
<keyword evidence="3" id="KW-0808">Transferase</keyword>
<accession>H2XNE9</accession>
<evidence type="ECO:0000259" key="10">
    <source>
        <dbReference type="PROSITE" id="PS50011"/>
    </source>
</evidence>
<sequence length="116" mass="13425">MELELRQFHAYEHGLVGKTILNRFVVERVLGKGSFGIACAAHDKQRRKTVVLKETNLGAEIPKEKVREEAVLLTSLNHTHIVQFYECFFDCNSFYIIIEYCEECCQMQYCTKGESV</sequence>
<comment type="catalytic activity">
    <reaction evidence="8">
        <text>L-seryl-[protein] + ATP = O-phospho-L-seryl-[protein] + ADP + H(+)</text>
        <dbReference type="Rhea" id="RHEA:17989"/>
        <dbReference type="Rhea" id="RHEA-COMP:9863"/>
        <dbReference type="Rhea" id="RHEA-COMP:11604"/>
        <dbReference type="ChEBI" id="CHEBI:15378"/>
        <dbReference type="ChEBI" id="CHEBI:29999"/>
        <dbReference type="ChEBI" id="CHEBI:30616"/>
        <dbReference type="ChEBI" id="CHEBI:83421"/>
        <dbReference type="ChEBI" id="CHEBI:456216"/>
        <dbReference type="EC" id="2.7.11.1"/>
    </reaction>
</comment>
<evidence type="ECO:0000256" key="1">
    <source>
        <dbReference type="ARBA" id="ARBA00012513"/>
    </source>
</evidence>
<dbReference type="GO" id="GO:0004674">
    <property type="term" value="F:protein serine/threonine kinase activity"/>
    <property type="evidence" value="ECO:0007669"/>
    <property type="project" value="UniProtKB-KW"/>
</dbReference>
<reference evidence="11" key="2">
    <citation type="submission" date="2025-08" db="UniProtKB">
        <authorList>
            <consortium name="Ensembl"/>
        </authorList>
    </citation>
    <scope>IDENTIFICATION</scope>
</reference>
<comment type="catalytic activity">
    <reaction evidence="7">
        <text>L-threonyl-[protein] + ATP = O-phospho-L-threonyl-[protein] + ADP + H(+)</text>
        <dbReference type="Rhea" id="RHEA:46608"/>
        <dbReference type="Rhea" id="RHEA-COMP:11060"/>
        <dbReference type="Rhea" id="RHEA-COMP:11605"/>
        <dbReference type="ChEBI" id="CHEBI:15378"/>
        <dbReference type="ChEBI" id="CHEBI:30013"/>
        <dbReference type="ChEBI" id="CHEBI:30616"/>
        <dbReference type="ChEBI" id="CHEBI:61977"/>
        <dbReference type="ChEBI" id="CHEBI:456216"/>
        <dbReference type="EC" id="2.7.11.1"/>
    </reaction>
</comment>
<dbReference type="Gene3D" id="3.30.200.20">
    <property type="entry name" value="Phosphorylase Kinase, domain 1"/>
    <property type="match status" value="1"/>
</dbReference>
<reference evidence="12" key="1">
    <citation type="journal article" date="2002" name="Science">
        <title>The draft genome of Ciona intestinalis: insights into chordate and vertebrate origins.</title>
        <authorList>
            <person name="Dehal P."/>
            <person name="Satou Y."/>
            <person name="Campbell R.K."/>
            <person name="Chapman J."/>
            <person name="Degnan B."/>
            <person name="De Tomaso A."/>
            <person name="Davidson B."/>
            <person name="Di Gregorio A."/>
            <person name="Gelpke M."/>
            <person name="Goodstein D.M."/>
            <person name="Harafuji N."/>
            <person name="Hastings K.E."/>
            <person name="Ho I."/>
            <person name="Hotta K."/>
            <person name="Huang W."/>
            <person name="Kawashima T."/>
            <person name="Lemaire P."/>
            <person name="Martinez D."/>
            <person name="Meinertzhagen I.A."/>
            <person name="Necula S."/>
            <person name="Nonaka M."/>
            <person name="Putnam N."/>
            <person name="Rash S."/>
            <person name="Saiga H."/>
            <person name="Satake M."/>
            <person name="Terry A."/>
            <person name="Yamada L."/>
            <person name="Wang H.G."/>
            <person name="Awazu S."/>
            <person name="Azumi K."/>
            <person name="Boore J."/>
            <person name="Branno M."/>
            <person name="Chin-Bow S."/>
            <person name="DeSantis R."/>
            <person name="Doyle S."/>
            <person name="Francino P."/>
            <person name="Keys D.N."/>
            <person name="Haga S."/>
            <person name="Hayashi H."/>
            <person name="Hino K."/>
            <person name="Imai K.S."/>
            <person name="Inaba K."/>
            <person name="Kano S."/>
            <person name="Kobayashi K."/>
            <person name="Kobayashi M."/>
            <person name="Lee B.I."/>
            <person name="Makabe K.W."/>
            <person name="Manohar C."/>
            <person name="Matassi G."/>
            <person name="Medina M."/>
            <person name="Mochizuki Y."/>
            <person name="Mount S."/>
            <person name="Morishita T."/>
            <person name="Miura S."/>
            <person name="Nakayama A."/>
            <person name="Nishizaka S."/>
            <person name="Nomoto H."/>
            <person name="Ohta F."/>
            <person name="Oishi K."/>
            <person name="Rigoutsos I."/>
            <person name="Sano M."/>
            <person name="Sasaki A."/>
            <person name="Sasakura Y."/>
            <person name="Shoguchi E."/>
            <person name="Shin-i T."/>
            <person name="Spagnuolo A."/>
            <person name="Stainier D."/>
            <person name="Suzuki M.M."/>
            <person name="Tassy O."/>
            <person name="Takatori N."/>
            <person name="Tokuoka M."/>
            <person name="Yagi K."/>
            <person name="Yoshizaki F."/>
            <person name="Wada S."/>
            <person name="Zhang C."/>
            <person name="Hyatt P.D."/>
            <person name="Larimer F."/>
            <person name="Detter C."/>
            <person name="Doggett N."/>
            <person name="Glavina T."/>
            <person name="Hawkins T."/>
            <person name="Richardson P."/>
            <person name="Lucas S."/>
            <person name="Kohara Y."/>
            <person name="Levine M."/>
            <person name="Satoh N."/>
            <person name="Rokhsar D.S."/>
        </authorList>
    </citation>
    <scope>NUCLEOTIDE SEQUENCE [LARGE SCALE GENOMIC DNA]</scope>
</reference>
<name>H2XNE9_CIOIN</name>
<dbReference type="PROSITE" id="PS00107">
    <property type="entry name" value="PROTEIN_KINASE_ATP"/>
    <property type="match status" value="1"/>
</dbReference>
<dbReference type="PANTHER" id="PTHR44899">
    <property type="entry name" value="CAMK FAMILY PROTEIN KINASE"/>
    <property type="match status" value="1"/>
</dbReference>
<feature type="domain" description="Protein kinase" evidence="10">
    <location>
        <begin position="24"/>
        <end position="116"/>
    </location>
</feature>
<dbReference type="PROSITE" id="PS50011">
    <property type="entry name" value="PROTEIN_KINASE_DOM"/>
    <property type="match status" value="1"/>
</dbReference>
<reference evidence="11" key="3">
    <citation type="submission" date="2025-09" db="UniProtKB">
        <authorList>
            <consortium name="Ensembl"/>
        </authorList>
    </citation>
    <scope>IDENTIFICATION</scope>
</reference>
<evidence type="ECO:0000256" key="3">
    <source>
        <dbReference type="ARBA" id="ARBA00022679"/>
    </source>
</evidence>
<keyword evidence="6 9" id="KW-0067">ATP-binding</keyword>
<evidence type="ECO:0000256" key="8">
    <source>
        <dbReference type="ARBA" id="ARBA00048679"/>
    </source>
</evidence>
<dbReference type="SUPFAM" id="SSF56112">
    <property type="entry name" value="Protein kinase-like (PK-like)"/>
    <property type="match status" value="1"/>
</dbReference>